<dbReference type="Proteomes" id="UP000319257">
    <property type="component" value="Unassembled WGS sequence"/>
</dbReference>
<dbReference type="GeneID" id="41969788"/>
<dbReference type="EMBL" id="SKBQ01000009">
    <property type="protein sequence ID" value="TPX06845.1"/>
    <property type="molecule type" value="Genomic_DNA"/>
</dbReference>
<keyword evidence="1" id="KW-0732">Signal</keyword>
<dbReference type="AlphaFoldDB" id="A0A507AD40"/>
<dbReference type="Gene3D" id="2.60.120.1560">
    <property type="match status" value="1"/>
</dbReference>
<dbReference type="STRING" id="1093900.A0A507AD40"/>
<sequence>MTKYSLTLAALGLAGFSAASICNNNCGRQVIGTAVVPGKLPVESRQAMCSSFLATTTTVTPGVVTQTPAVVYNRAAASPTVTGDVPAYATNCANNVDYWSACQCFGITPTTVTVTAATPTTTLAVPTCTQGVEYALWVFQQYSAEGASLQNAYYNFALLDRNAILAGKTPLASGVVAQVGAYEQGDYSKPFKFDGISAPDGTAMPYNVIEHRGYVVPAAAGSYEVHFSLVDDLAAVWIGEHAKSGITVDQSVLKAPLGTYNNPLVYSFTVAAADVGKPIPIRVFWGNAGGPGGHLWSIVDPTGAEILGLNSQKNSQIVASCSGPGTDVPEWPAWGTES</sequence>
<evidence type="ECO:0000313" key="4">
    <source>
        <dbReference type="Proteomes" id="UP000319257"/>
    </source>
</evidence>
<evidence type="ECO:0000259" key="2">
    <source>
        <dbReference type="PROSITE" id="PS51820"/>
    </source>
</evidence>
<dbReference type="PROSITE" id="PS51820">
    <property type="entry name" value="PA14"/>
    <property type="match status" value="1"/>
</dbReference>
<keyword evidence="4" id="KW-1185">Reference proteome</keyword>
<dbReference type="InParanoid" id="A0A507AD40"/>
<comment type="caution">
    <text evidence="3">The sequence shown here is derived from an EMBL/GenBank/DDBJ whole genome shotgun (WGS) entry which is preliminary data.</text>
</comment>
<name>A0A507AD40_9PEZI</name>
<evidence type="ECO:0000256" key="1">
    <source>
        <dbReference type="SAM" id="SignalP"/>
    </source>
</evidence>
<dbReference type="InterPro" id="IPR018871">
    <property type="entry name" value="GLEYA_adhesin_domain"/>
</dbReference>
<dbReference type="InterPro" id="IPR037524">
    <property type="entry name" value="PA14/GLEYA"/>
</dbReference>
<accession>A0A507AD40</accession>
<dbReference type="RefSeq" id="XP_030988556.1">
    <property type="nucleotide sequence ID" value="XM_031136520.1"/>
</dbReference>
<organism evidence="3 4">
    <name type="scientific">Thyridium curvatum</name>
    <dbReference type="NCBI Taxonomy" id="1093900"/>
    <lineage>
        <taxon>Eukaryota</taxon>
        <taxon>Fungi</taxon>
        <taxon>Dikarya</taxon>
        <taxon>Ascomycota</taxon>
        <taxon>Pezizomycotina</taxon>
        <taxon>Sordariomycetes</taxon>
        <taxon>Sordariomycetidae</taxon>
        <taxon>Thyridiales</taxon>
        <taxon>Thyridiaceae</taxon>
        <taxon>Thyridium</taxon>
    </lineage>
</organism>
<gene>
    <name evidence="3" type="ORF">E0L32_002341</name>
</gene>
<feature type="chain" id="PRO_5021501526" description="PA14 domain-containing protein" evidence="1">
    <location>
        <begin position="20"/>
        <end position="338"/>
    </location>
</feature>
<evidence type="ECO:0000313" key="3">
    <source>
        <dbReference type="EMBL" id="TPX06845.1"/>
    </source>
</evidence>
<reference evidence="3 4" key="1">
    <citation type="submission" date="2019-06" db="EMBL/GenBank/DDBJ databases">
        <title>Draft genome sequence of the filamentous fungus Phialemoniopsis curvata isolated from diesel fuel.</title>
        <authorList>
            <person name="Varaljay V.A."/>
            <person name="Lyon W.J."/>
            <person name="Crouch A.L."/>
            <person name="Drake C.E."/>
            <person name="Hollomon J.M."/>
            <person name="Nadeau L.J."/>
            <person name="Nunn H.S."/>
            <person name="Stevenson B.S."/>
            <person name="Bojanowski C.L."/>
            <person name="Crookes-Goodson W.J."/>
        </authorList>
    </citation>
    <scope>NUCLEOTIDE SEQUENCE [LARGE SCALE GENOMIC DNA]</scope>
    <source>
        <strain evidence="3 4">D216</strain>
    </source>
</reference>
<protein>
    <recommendedName>
        <fullName evidence="2">PA14 domain-containing protein</fullName>
    </recommendedName>
</protein>
<dbReference type="Pfam" id="PF10528">
    <property type="entry name" value="GLEYA"/>
    <property type="match status" value="1"/>
</dbReference>
<feature type="domain" description="PA14" evidence="2">
    <location>
        <begin position="144"/>
        <end position="312"/>
    </location>
</feature>
<feature type="signal peptide" evidence="1">
    <location>
        <begin position="1"/>
        <end position="19"/>
    </location>
</feature>
<proteinExistence type="predicted"/>
<dbReference type="OrthoDB" id="4388755at2759"/>